<dbReference type="InterPro" id="IPR037185">
    <property type="entry name" value="EmrE-like"/>
</dbReference>
<accession>A0ABU0CPG3</accession>
<evidence type="ECO:0000256" key="2">
    <source>
        <dbReference type="ARBA" id="ARBA00007362"/>
    </source>
</evidence>
<feature type="transmembrane region" description="Helical" evidence="7">
    <location>
        <begin position="247"/>
        <end position="264"/>
    </location>
</feature>
<dbReference type="PANTHER" id="PTHR32322">
    <property type="entry name" value="INNER MEMBRANE TRANSPORTER"/>
    <property type="match status" value="1"/>
</dbReference>
<feature type="domain" description="EamA" evidence="8">
    <location>
        <begin position="4"/>
        <end position="115"/>
    </location>
</feature>
<evidence type="ECO:0000256" key="7">
    <source>
        <dbReference type="SAM" id="Phobius"/>
    </source>
</evidence>
<feature type="transmembrane region" description="Helical" evidence="7">
    <location>
        <begin position="69"/>
        <end position="89"/>
    </location>
</feature>
<keyword evidence="4 7" id="KW-0812">Transmembrane</keyword>
<dbReference type="InterPro" id="IPR050638">
    <property type="entry name" value="AA-Vitamin_Transporters"/>
</dbReference>
<feature type="transmembrane region" description="Helical" evidence="7">
    <location>
        <begin position="101"/>
        <end position="122"/>
    </location>
</feature>
<name>A0ABU0CPG3_9BACI</name>
<dbReference type="EMBL" id="JAUSUQ010000003">
    <property type="protein sequence ID" value="MDQ0338291.1"/>
    <property type="molecule type" value="Genomic_DNA"/>
</dbReference>
<dbReference type="SUPFAM" id="SSF103481">
    <property type="entry name" value="Multidrug resistance efflux transporter EmrE"/>
    <property type="match status" value="2"/>
</dbReference>
<evidence type="ECO:0000256" key="6">
    <source>
        <dbReference type="ARBA" id="ARBA00023136"/>
    </source>
</evidence>
<evidence type="ECO:0000259" key="8">
    <source>
        <dbReference type="Pfam" id="PF00892"/>
    </source>
</evidence>
<feature type="transmembrane region" description="Helical" evidence="7">
    <location>
        <begin position="128"/>
        <end position="149"/>
    </location>
</feature>
<organism evidence="9 10">
    <name type="scientific">Caldalkalibacillus uzonensis</name>
    <dbReference type="NCBI Taxonomy" id="353224"/>
    <lineage>
        <taxon>Bacteria</taxon>
        <taxon>Bacillati</taxon>
        <taxon>Bacillota</taxon>
        <taxon>Bacilli</taxon>
        <taxon>Bacillales</taxon>
        <taxon>Bacillaceae</taxon>
        <taxon>Caldalkalibacillus</taxon>
    </lineage>
</organism>
<keyword evidence="10" id="KW-1185">Reference proteome</keyword>
<feature type="domain" description="EamA" evidence="8">
    <location>
        <begin position="134"/>
        <end position="265"/>
    </location>
</feature>
<dbReference type="Proteomes" id="UP001232445">
    <property type="component" value="Unassembled WGS sequence"/>
</dbReference>
<feature type="transmembrane region" description="Helical" evidence="7">
    <location>
        <begin position="223"/>
        <end position="241"/>
    </location>
</feature>
<evidence type="ECO:0000256" key="3">
    <source>
        <dbReference type="ARBA" id="ARBA00022475"/>
    </source>
</evidence>
<comment type="similarity">
    <text evidence="2">Belongs to the EamA transporter family.</text>
</comment>
<evidence type="ECO:0000256" key="5">
    <source>
        <dbReference type="ARBA" id="ARBA00022989"/>
    </source>
</evidence>
<sequence length="288" mass="31437">MSTALYYFSPLMFSALRFMLGSAVLLLFCLIRKIPLPKKEDWKWYALCGVLQISCVFAITQSALQFVEIGIASILAFTMPFWLTMMAHFFIPGEQMTRFHLLGLGIGFGGLFLVLDVNPWALEWTGTVFVVQTLCLIAAVSWATASLIIKKVLNGRNQIQLTAYQMVVGTIVLFLFTFTIESEPMASWNGMAVFCLIFAGMIASALAYFLWSHILSSGGAGQSSISLLLVPVIGTLSGWVFLGETLAVDTLVGIGLVLAGIWIVNRKQTGAEKKGPPAPVNHQQKGAL</sequence>
<feature type="transmembrane region" description="Helical" evidence="7">
    <location>
        <begin position="161"/>
        <end position="180"/>
    </location>
</feature>
<evidence type="ECO:0000313" key="9">
    <source>
        <dbReference type="EMBL" id="MDQ0338291.1"/>
    </source>
</evidence>
<dbReference type="InterPro" id="IPR000620">
    <property type="entry name" value="EamA_dom"/>
</dbReference>
<feature type="transmembrane region" description="Helical" evidence="7">
    <location>
        <begin position="186"/>
        <end position="211"/>
    </location>
</feature>
<feature type="transmembrane region" description="Helical" evidence="7">
    <location>
        <begin position="42"/>
        <end position="63"/>
    </location>
</feature>
<feature type="transmembrane region" description="Helical" evidence="7">
    <location>
        <begin position="6"/>
        <end position="30"/>
    </location>
</feature>
<dbReference type="Pfam" id="PF00892">
    <property type="entry name" value="EamA"/>
    <property type="match status" value="2"/>
</dbReference>
<evidence type="ECO:0000256" key="1">
    <source>
        <dbReference type="ARBA" id="ARBA00004651"/>
    </source>
</evidence>
<proteinExistence type="inferred from homology"/>
<evidence type="ECO:0000313" key="10">
    <source>
        <dbReference type="Proteomes" id="UP001232445"/>
    </source>
</evidence>
<reference evidence="9 10" key="1">
    <citation type="submission" date="2023-07" db="EMBL/GenBank/DDBJ databases">
        <title>Genomic Encyclopedia of Type Strains, Phase IV (KMG-IV): sequencing the most valuable type-strain genomes for metagenomic binning, comparative biology and taxonomic classification.</title>
        <authorList>
            <person name="Goeker M."/>
        </authorList>
    </citation>
    <scope>NUCLEOTIDE SEQUENCE [LARGE SCALE GENOMIC DNA]</scope>
    <source>
        <strain evidence="9 10">DSM 17740</strain>
    </source>
</reference>
<comment type="subcellular location">
    <subcellularLocation>
        <location evidence="1">Cell membrane</location>
        <topology evidence="1">Multi-pass membrane protein</topology>
    </subcellularLocation>
</comment>
<gene>
    <name evidence="9" type="ORF">J2S00_001075</name>
</gene>
<evidence type="ECO:0000256" key="4">
    <source>
        <dbReference type="ARBA" id="ARBA00022692"/>
    </source>
</evidence>
<dbReference type="PANTHER" id="PTHR32322:SF18">
    <property type="entry name" value="S-ADENOSYLMETHIONINE_S-ADENOSYLHOMOCYSTEINE TRANSPORTER"/>
    <property type="match status" value="1"/>
</dbReference>
<comment type="caution">
    <text evidence="9">The sequence shown here is derived from an EMBL/GenBank/DDBJ whole genome shotgun (WGS) entry which is preliminary data.</text>
</comment>
<protein>
    <submittedName>
        <fullName evidence="9">Drug/metabolite transporter (DMT)-like permease</fullName>
    </submittedName>
</protein>
<keyword evidence="6 7" id="KW-0472">Membrane</keyword>
<keyword evidence="3" id="KW-1003">Cell membrane</keyword>
<keyword evidence="5 7" id="KW-1133">Transmembrane helix</keyword>